<dbReference type="InterPro" id="IPR058355">
    <property type="entry name" value="DUF8042"/>
</dbReference>
<dbReference type="Pfam" id="PF26154">
    <property type="entry name" value="DUF8042"/>
    <property type="match status" value="1"/>
</dbReference>
<dbReference type="Proteomes" id="UP000539075">
    <property type="component" value="Unassembled WGS sequence"/>
</dbReference>
<keyword evidence="4" id="KW-1185">Reference proteome</keyword>
<dbReference type="Pfam" id="PF26159">
    <property type="entry name" value="DUF8043"/>
    <property type="match status" value="1"/>
</dbReference>
<feature type="domain" description="DUF8042" evidence="1">
    <location>
        <begin position="79"/>
        <end position="191"/>
    </location>
</feature>
<reference evidence="3 4" key="1">
    <citation type="submission" date="2020-08" db="EMBL/GenBank/DDBJ databases">
        <title>Genomic Encyclopedia of Type Strains, Phase IV (KMG-IV): sequencing the most valuable type-strain genomes for metagenomic binning, comparative biology and taxonomic classification.</title>
        <authorList>
            <person name="Goeker M."/>
        </authorList>
    </citation>
    <scope>NUCLEOTIDE SEQUENCE [LARGE SCALE GENOMIC DNA]</scope>
    <source>
        <strain evidence="3 4">DSM 11275</strain>
    </source>
</reference>
<protein>
    <submittedName>
        <fullName evidence="3">Uncharacterized protein</fullName>
    </submittedName>
</protein>
<accession>A0A7W8C4P8</accession>
<comment type="caution">
    <text evidence="3">The sequence shown here is derived from an EMBL/GenBank/DDBJ whole genome shotgun (WGS) entry which is preliminary data.</text>
</comment>
<dbReference type="EMBL" id="JACHGO010000007">
    <property type="protein sequence ID" value="MBB5144354.1"/>
    <property type="molecule type" value="Genomic_DNA"/>
</dbReference>
<feature type="domain" description="DUF8043" evidence="2">
    <location>
        <begin position="1"/>
        <end position="71"/>
    </location>
</feature>
<dbReference type="AlphaFoldDB" id="A0A7W8C4P8"/>
<proteinExistence type="predicted"/>
<name>A0A7W8C4P8_9BACT</name>
<organism evidence="3 4">
    <name type="scientific">Desulfovibrio intestinalis</name>
    <dbReference type="NCBI Taxonomy" id="58621"/>
    <lineage>
        <taxon>Bacteria</taxon>
        <taxon>Pseudomonadati</taxon>
        <taxon>Thermodesulfobacteriota</taxon>
        <taxon>Desulfovibrionia</taxon>
        <taxon>Desulfovibrionales</taxon>
        <taxon>Desulfovibrionaceae</taxon>
        <taxon>Desulfovibrio</taxon>
    </lineage>
</organism>
<evidence type="ECO:0000313" key="3">
    <source>
        <dbReference type="EMBL" id="MBB5144354.1"/>
    </source>
</evidence>
<evidence type="ECO:0000259" key="1">
    <source>
        <dbReference type="Pfam" id="PF26154"/>
    </source>
</evidence>
<dbReference type="RefSeq" id="WP_183721140.1">
    <property type="nucleotide sequence ID" value="NZ_JACHGO010000007.1"/>
</dbReference>
<gene>
    <name evidence="3" type="ORF">HNQ38_002465</name>
</gene>
<evidence type="ECO:0000259" key="2">
    <source>
        <dbReference type="Pfam" id="PF26159"/>
    </source>
</evidence>
<dbReference type="InterPro" id="IPR058356">
    <property type="entry name" value="DUF8043"/>
</dbReference>
<sequence length="201" mass="22802">MIIVDGNKSSKTIATFDNLEQALTTLMQEESLEGRVITDVLVNNEAFSEIYPHQAEDIACDSISSLEIRSVPSSELAVDIAGEMDKVARMMGHGAREVSRLFRESSDTDALELFQDLLDVTRDFMNMLGDLRQRYADEEAPEFSEKTDKLSNLLSEMSDALENEDWILLADLLEYEFLPICTDWGQVSERLREKIIKRVAQ</sequence>
<evidence type="ECO:0000313" key="4">
    <source>
        <dbReference type="Proteomes" id="UP000539075"/>
    </source>
</evidence>